<proteinExistence type="predicted"/>
<name>A0A9P6TA05_9BASI</name>
<evidence type="ECO:0000313" key="1">
    <source>
        <dbReference type="EMBL" id="KAG0144682.1"/>
    </source>
</evidence>
<dbReference type="AlphaFoldDB" id="A0A9P6TA05"/>
<accession>A0A9P6TA05</accession>
<gene>
    <name evidence="1" type="ORF">CROQUDRAFT_94714</name>
</gene>
<protein>
    <submittedName>
        <fullName evidence="1">Uncharacterized protein</fullName>
    </submittedName>
</protein>
<dbReference type="EMBL" id="MU167290">
    <property type="protein sequence ID" value="KAG0144682.1"/>
    <property type="molecule type" value="Genomic_DNA"/>
</dbReference>
<reference evidence="1" key="1">
    <citation type="submission" date="2013-11" db="EMBL/GenBank/DDBJ databases">
        <title>Genome sequence of the fusiform rust pathogen reveals effectors for host alternation and coevolution with pine.</title>
        <authorList>
            <consortium name="DOE Joint Genome Institute"/>
            <person name="Smith K."/>
            <person name="Pendleton A."/>
            <person name="Kubisiak T."/>
            <person name="Anderson C."/>
            <person name="Salamov A."/>
            <person name="Aerts A."/>
            <person name="Riley R."/>
            <person name="Clum A."/>
            <person name="Lindquist E."/>
            <person name="Ence D."/>
            <person name="Campbell M."/>
            <person name="Kronenberg Z."/>
            <person name="Feau N."/>
            <person name="Dhillon B."/>
            <person name="Hamelin R."/>
            <person name="Burleigh J."/>
            <person name="Smith J."/>
            <person name="Yandell M."/>
            <person name="Nelson C."/>
            <person name="Grigoriev I."/>
            <person name="Davis J."/>
        </authorList>
    </citation>
    <scope>NUCLEOTIDE SEQUENCE</scope>
    <source>
        <strain evidence="1">G11</strain>
    </source>
</reference>
<organism evidence="1 2">
    <name type="scientific">Cronartium quercuum f. sp. fusiforme G11</name>
    <dbReference type="NCBI Taxonomy" id="708437"/>
    <lineage>
        <taxon>Eukaryota</taxon>
        <taxon>Fungi</taxon>
        <taxon>Dikarya</taxon>
        <taxon>Basidiomycota</taxon>
        <taxon>Pucciniomycotina</taxon>
        <taxon>Pucciniomycetes</taxon>
        <taxon>Pucciniales</taxon>
        <taxon>Coleosporiaceae</taxon>
        <taxon>Cronartium</taxon>
    </lineage>
</organism>
<sequence length="70" mass="8167">LGPRTAAQPFHPLEEAVTLLLTKAPHHYQLEHTVEIILGRDFTCQKLDQAFGNTEWSKKRLRNSEFMNEY</sequence>
<feature type="non-terminal residue" evidence="1">
    <location>
        <position position="1"/>
    </location>
</feature>
<comment type="caution">
    <text evidence="1">The sequence shown here is derived from an EMBL/GenBank/DDBJ whole genome shotgun (WGS) entry which is preliminary data.</text>
</comment>
<dbReference type="Proteomes" id="UP000886653">
    <property type="component" value="Unassembled WGS sequence"/>
</dbReference>
<keyword evidence="2" id="KW-1185">Reference proteome</keyword>
<evidence type="ECO:0000313" key="2">
    <source>
        <dbReference type="Proteomes" id="UP000886653"/>
    </source>
</evidence>